<protein>
    <submittedName>
        <fullName evidence="1">Uncharacterized protein</fullName>
    </submittedName>
</protein>
<sequence>MARAVPNARQRAAALTDLAVQVAIGAGDIAEAERIANSVTYEDQVVQNGRDFSVRVLAEQLVAVNAREAERIALTIRTDHERDEAFANMARTLATTDKRTAKRLIEHIGMAPVKESMLHDLAKGRL</sequence>
<keyword evidence="2" id="KW-1185">Reference proteome</keyword>
<dbReference type="AlphaFoldDB" id="A0A101JK61"/>
<dbReference type="InterPro" id="IPR011990">
    <property type="entry name" value="TPR-like_helical_dom_sf"/>
</dbReference>
<evidence type="ECO:0000313" key="2">
    <source>
        <dbReference type="Proteomes" id="UP000053923"/>
    </source>
</evidence>
<evidence type="ECO:0000313" key="1">
    <source>
        <dbReference type="EMBL" id="KUL28336.1"/>
    </source>
</evidence>
<organism evidence="1 2">
    <name type="scientific">Streptomyces regalis</name>
    <dbReference type="NCBI Taxonomy" id="68262"/>
    <lineage>
        <taxon>Bacteria</taxon>
        <taxon>Bacillati</taxon>
        <taxon>Actinomycetota</taxon>
        <taxon>Actinomycetes</taxon>
        <taxon>Kitasatosporales</taxon>
        <taxon>Streptomycetaceae</taxon>
        <taxon>Streptomyces</taxon>
    </lineage>
</organism>
<name>A0A101JK61_9ACTN</name>
<dbReference type="Proteomes" id="UP000053923">
    <property type="component" value="Unassembled WGS sequence"/>
</dbReference>
<gene>
    <name evidence="1" type="ORF">ADL12_29440</name>
</gene>
<comment type="caution">
    <text evidence="1">The sequence shown here is derived from an EMBL/GenBank/DDBJ whole genome shotgun (WGS) entry which is preliminary data.</text>
</comment>
<proteinExistence type="predicted"/>
<accession>A0A101JK61</accession>
<dbReference type="EMBL" id="LLZG01000345">
    <property type="protein sequence ID" value="KUL28336.1"/>
    <property type="molecule type" value="Genomic_DNA"/>
</dbReference>
<reference evidence="2" key="1">
    <citation type="submission" date="2015-10" db="EMBL/GenBank/DDBJ databases">
        <authorList>
            <person name="Ju K.-S."/>
            <person name="Doroghazi J.R."/>
            <person name="Metcalf W.W."/>
        </authorList>
    </citation>
    <scope>NUCLEOTIDE SEQUENCE [LARGE SCALE GENOMIC DNA]</scope>
    <source>
        <strain evidence="2">NRRL 3151</strain>
    </source>
</reference>
<dbReference type="Gene3D" id="1.25.40.10">
    <property type="entry name" value="Tetratricopeptide repeat domain"/>
    <property type="match status" value="1"/>
</dbReference>